<sequence>MSAKPELTNWRRDIHAHPEIAFEEHRTAKIVAEKLEEFGLEVETGIAGTGVVGRLTKGRGNRAIGLRADLDALPIQEANEFDHKSTYPGKMHACGHDGHTTMLLGAARQLAENGEFEGTV</sequence>
<name>A0A381W0Q9_9ZZZZ</name>
<evidence type="ECO:0008006" key="2">
    <source>
        <dbReference type="Google" id="ProtNLM"/>
    </source>
</evidence>
<dbReference type="InterPro" id="IPR002933">
    <property type="entry name" value="Peptidase_M20"/>
</dbReference>
<accession>A0A381W0Q9</accession>
<proteinExistence type="predicted"/>
<dbReference type="Gene3D" id="3.40.630.10">
    <property type="entry name" value="Zn peptidases"/>
    <property type="match status" value="1"/>
</dbReference>
<organism evidence="1">
    <name type="scientific">marine metagenome</name>
    <dbReference type="NCBI Taxonomy" id="408172"/>
    <lineage>
        <taxon>unclassified sequences</taxon>
        <taxon>metagenomes</taxon>
        <taxon>ecological metagenomes</taxon>
    </lineage>
</organism>
<dbReference type="GO" id="GO:0016787">
    <property type="term" value="F:hydrolase activity"/>
    <property type="evidence" value="ECO:0007669"/>
    <property type="project" value="InterPro"/>
</dbReference>
<feature type="non-terminal residue" evidence="1">
    <location>
        <position position="120"/>
    </location>
</feature>
<evidence type="ECO:0000313" key="1">
    <source>
        <dbReference type="EMBL" id="SVA46125.1"/>
    </source>
</evidence>
<dbReference type="EMBL" id="UINC01010364">
    <property type="protein sequence ID" value="SVA46125.1"/>
    <property type="molecule type" value="Genomic_DNA"/>
</dbReference>
<dbReference type="PANTHER" id="PTHR11014:SF63">
    <property type="entry name" value="METALLOPEPTIDASE, PUTATIVE (AFU_ORTHOLOGUE AFUA_6G09600)-RELATED"/>
    <property type="match status" value="1"/>
</dbReference>
<reference evidence="1" key="1">
    <citation type="submission" date="2018-05" db="EMBL/GenBank/DDBJ databases">
        <authorList>
            <person name="Lanie J.A."/>
            <person name="Ng W.-L."/>
            <person name="Kazmierczak K.M."/>
            <person name="Andrzejewski T.M."/>
            <person name="Davidsen T.M."/>
            <person name="Wayne K.J."/>
            <person name="Tettelin H."/>
            <person name="Glass J.I."/>
            <person name="Rusch D."/>
            <person name="Podicherti R."/>
            <person name="Tsui H.-C.T."/>
            <person name="Winkler M.E."/>
        </authorList>
    </citation>
    <scope>NUCLEOTIDE SEQUENCE</scope>
</reference>
<protein>
    <recommendedName>
        <fullName evidence="2">Peptidase M20 dimerisation domain-containing protein</fullName>
    </recommendedName>
</protein>
<dbReference type="PANTHER" id="PTHR11014">
    <property type="entry name" value="PEPTIDASE M20 FAMILY MEMBER"/>
    <property type="match status" value="1"/>
</dbReference>
<dbReference type="SUPFAM" id="SSF53187">
    <property type="entry name" value="Zn-dependent exopeptidases"/>
    <property type="match status" value="1"/>
</dbReference>
<gene>
    <name evidence="1" type="ORF">METZ01_LOCUS98979</name>
</gene>
<dbReference type="Pfam" id="PF01546">
    <property type="entry name" value="Peptidase_M20"/>
    <property type="match status" value="1"/>
</dbReference>
<dbReference type="AlphaFoldDB" id="A0A381W0Q9"/>
<dbReference type="InterPro" id="IPR017439">
    <property type="entry name" value="Amidohydrolase"/>
</dbReference>